<accession>B7PAC7</accession>
<protein>
    <submittedName>
        <fullName evidence="2 3">Uncharacterized protein</fullName>
    </submittedName>
</protein>
<dbReference type="HOGENOM" id="CLU_1870249_0_0_1"/>
<name>B7PAC7_IXOSC</name>
<dbReference type="VEuPathDB" id="VectorBase:ISCI017179"/>
<proteinExistence type="predicted"/>
<keyword evidence="4" id="KW-1185">Reference proteome</keyword>
<dbReference type="EMBL" id="DS670707">
    <property type="protein sequence ID" value="EEC03549.1"/>
    <property type="molecule type" value="Genomic_DNA"/>
</dbReference>
<dbReference type="EnsemblMetazoa" id="ISCW017179-RA">
    <property type="protein sequence ID" value="ISCW017179-PA"/>
    <property type="gene ID" value="ISCW017179"/>
</dbReference>
<gene>
    <name evidence="2" type="ORF">IscW_ISCW017179</name>
</gene>
<feature type="non-terminal residue" evidence="2">
    <location>
        <position position="1"/>
    </location>
</feature>
<dbReference type="EMBL" id="ABJB010953113">
    <property type="status" value="NOT_ANNOTATED_CDS"/>
    <property type="molecule type" value="Genomic_DNA"/>
</dbReference>
<dbReference type="PaxDb" id="6945-B7PAC7"/>
<reference evidence="2 4" key="1">
    <citation type="submission" date="2008-03" db="EMBL/GenBank/DDBJ databases">
        <title>Annotation of Ixodes scapularis.</title>
        <authorList>
            <consortium name="Ixodes scapularis Genome Project Consortium"/>
            <person name="Caler E."/>
            <person name="Hannick L.I."/>
            <person name="Bidwell S."/>
            <person name="Joardar V."/>
            <person name="Thiagarajan M."/>
            <person name="Amedeo P."/>
            <person name="Galinsky K.J."/>
            <person name="Schobel S."/>
            <person name="Inman J."/>
            <person name="Hostetler J."/>
            <person name="Miller J."/>
            <person name="Hammond M."/>
            <person name="Megy K."/>
            <person name="Lawson D."/>
            <person name="Kodira C."/>
            <person name="Sutton G."/>
            <person name="Meyer J."/>
            <person name="Hill C.A."/>
            <person name="Birren B."/>
            <person name="Nene V."/>
            <person name="Collins F."/>
            <person name="Alarcon-Chaidez F."/>
            <person name="Wikel S."/>
            <person name="Strausberg R."/>
        </authorList>
    </citation>
    <scope>NUCLEOTIDE SEQUENCE [LARGE SCALE GENOMIC DNA]</scope>
    <source>
        <strain evidence="4">Wikel</strain>
        <strain evidence="2">Wikel colony</strain>
    </source>
</reference>
<feature type="region of interest" description="Disordered" evidence="1">
    <location>
        <begin position="1"/>
        <end position="137"/>
    </location>
</feature>
<evidence type="ECO:0000313" key="4">
    <source>
        <dbReference type="Proteomes" id="UP000001555"/>
    </source>
</evidence>
<feature type="compositionally biased region" description="Polar residues" evidence="1">
    <location>
        <begin position="80"/>
        <end position="114"/>
    </location>
</feature>
<dbReference type="Proteomes" id="UP000001555">
    <property type="component" value="Unassembled WGS sequence"/>
</dbReference>
<organism>
    <name type="scientific">Ixodes scapularis</name>
    <name type="common">Black-legged tick</name>
    <name type="synonym">Deer tick</name>
    <dbReference type="NCBI Taxonomy" id="6945"/>
    <lineage>
        <taxon>Eukaryota</taxon>
        <taxon>Metazoa</taxon>
        <taxon>Ecdysozoa</taxon>
        <taxon>Arthropoda</taxon>
        <taxon>Chelicerata</taxon>
        <taxon>Arachnida</taxon>
        <taxon>Acari</taxon>
        <taxon>Parasitiformes</taxon>
        <taxon>Ixodida</taxon>
        <taxon>Ixodoidea</taxon>
        <taxon>Ixodidae</taxon>
        <taxon>Ixodinae</taxon>
        <taxon>Ixodes</taxon>
    </lineage>
</organism>
<dbReference type="VEuPathDB" id="VectorBase:ISCW017179"/>
<feature type="non-terminal residue" evidence="2">
    <location>
        <position position="137"/>
    </location>
</feature>
<dbReference type="AlphaFoldDB" id="B7PAC7"/>
<evidence type="ECO:0000256" key="1">
    <source>
        <dbReference type="SAM" id="MobiDB-lite"/>
    </source>
</evidence>
<evidence type="ECO:0000313" key="3">
    <source>
        <dbReference type="EnsemblMetazoa" id="ISCW017179-PA"/>
    </source>
</evidence>
<evidence type="ECO:0000313" key="2">
    <source>
        <dbReference type="EMBL" id="EEC03549.1"/>
    </source>
</evidence>
<sequence>GDPRPAQRPGPADGDGCPGSAHRPVLPRGAPVGEAGPGRRGPAGPGGTPGPGTGPTHGACRGTSGSAARPTYAEILSGRASPQPSGSVESTSRESPPTQQSPVRPPQQEKTMSQVEVEESASTEAEDHRPPSCQDGQ</sequence>
<dbReference type="InParanoid" id="B7PAC7"/>
<reference evidence="3" key="2">
    <citation type="submission" date="2020-05" db="UniProtKB">
        <authorList>
            <consortium name="EnsemblMetazoa"/>
        </authorList>
    </citation>
    <scope>IDENTIFICATION</scope>
    <source>
        <strain evidence="3">wikel</strain>
    </source>
</reference>
<feature type="compositionally biased region" description="Gly residues" evidence="1">
    <location>
        <begin position="35"/>
        <end position="55"/>
    </location>
</feature>